<dbReference type="Gene3D" id="1.10.245.10">
    <property type="entry name" value="SWIB/MDM2 domain"/>
    <property type="match status" value="1"/>
</dbReference>
<dbReference type="Pfam" id="PF02201">
    <property type="entry name" value="SWIB"/>
    <property type="match status" value="1"/>
</dbReference>
<organism evidence="5 6">
    <name type="scientific">Metarhizium rileyi (strain RCEF 4871)</name>
    <name type="common">Nomuraea rileyi</name>
    <dbReference type="NCBI Taxonomy" id="1649241"/>
    <lineage>
        <taxon>Eukaryota</taxon>
        <taxon>Fungi</taxon>
        <taxon>Dikarya</taxon>
        <taxon>Ascomycota</taxon>
        <taxon>Pezizomycotina</taxon>
        <taxon>Sordariomycetes</taxon>
        <taxon>Hypocreomycetidae</taxon>
        <taxon>Hypocreales</taxon>
        <taxon>Clavicipitaceae</taxon>
        <taxon>Metarhizium</taxon>
    </lineage>
</organism>
<dbReference type="Gene3D" id="1.10.10.60">
    <property type="entry name" value="Homeodomain-like"/>
    <property type="match status" value="1"/>
</dbReference>
<dbReference type="InterPro" id="IPR014876">
    <property type="entry name" value="DEK_C"/>
</dbReference>
<reference evidence="5 6" key="1">
    <citation type="journal article" date="2016" name="Genome Biol. Evol.">
        <title>Divergent and convergent evolution of fungal pathogenicity.</title>
        <authorList>
            <person name="Shang Y."/>
            <person name="Xiao G."/>
            <person name="Zheng P."/>
            <person name="Cen K."/>
            <person name="Zhan S."/>
            <person name="Wang C."/>
        </authorList>
    </citation>
    <scope>NUCLEOTIDE SEQUENCE [LARGE SCALE GENOMIC DNA]</scope>
    <source>
        <strain evidence="5 6">RCEF 4871</strain>
    </source>
</reference>
<sequence length="620" mass="69043">MAAIAGDGFKPWVWVWLSDVNGVIGLCVALALITAGYKLSTTKSSTATATATASESNPRAEAKEKDVMDYEPAEMVIEPLENFDWRATEPARYLPIKPVYHITMALQQDTPSNLITIDKDYLDRVTLRRRLIDEKGHAVHGYLPRGEESVAELYAYLLQDYLPVRYPTMFRLRPDGFENTVTGKTFPTQPPRDADVALRSLGETVEEDLFLLHETPEGHMCVAFMCCFPSGFDPSQKFGNLLKDIHTPVPSYAKIGSSMERFFSKLQVGKGVKRLNWSVQTNSDLYTLGNHIKEDETEVTPEDSIDVNQAYFRVELQTLTRLPKTRAVLFSFKTYLYSIRQIKEQGSGPELADAIEGLKTGNAPVTSDERERYTEIIDDILATADLETISRKKVRQALEGRLGGKDLNEQKEAIKRLIEARFDAVSGADADAPEPSPHKRSNGVSGNDETDPSASPEPAKKKVKRSSPSEDADARLAAQLQAQENSLARGRTTRGGGDRTVKKRKAPRKKSAKKVRDDDESDANGSGDSGVKKRKAGGGFQKPFNLSTTLSDICGETQLSRPQVVKRLWEHIKANDLQDPADKRQIRCDAKMQAVFKQARVDMFKMNKEIGNHLYPVGEE</sequence>
<dbReference type="InterPro" id="IPR019835">
    <property type="entry name" value="SWIB_domain"/>
</dbReference>
<evidence type="ECO:0000259" key="3">
    <source>
        <dbReference type="PROSITE" id="PS51925"/>
    </source>
</evidence>
<dbReference type="PROSITE" id="PS51925">
    <property type="entry name" value="SWIB_MDM2"/>
    <property type="match status" value="1"/>
</dbReference>
<keyword evidence="6" id="KW-1185">Reference proteome</keyword>
<protein>
    <submittedName>
        <fullName evidence="5">Uncharacterized protein</fullName>
    </submittedName>
</protein>
<dbReference type="CDD" id="cd10567">
    <property type="entry name" value="SWIB-MDM2_like"/>
    <property type="match status" value="1"/>
</dbReference>
<feature type="region of interest" description="Disordered" evidence="1">
    <location>
        <begin position="46"/>
        <end position="65"/>
    </location>
</feature>
<feature type="domain" description="DM2" evidence="3">
    <location>
        <begin position="539"/>
        <end position="616"/>
    </location>
</feature>
<feature type="compositionally biased region" description="Basic residues" evidence="1">
    <location>
        <begin position="501"/>
        <end position="513"/>
    </location>
</feature>
<dbReference type="STRING" id="1081105.A0A166W9N0"/>
<dbReference type="Proteomes" id="UP000243498">
    <property type="component" value="Unassembled WGS sequence"/>
</dbReference>
<keyword evidence="2" id="KW-0812">Transmembrane</keyword>
<accession>A0A166W9N0</accession>
<proteinExistence type="predicted"/>
<comment type="caution">
    <text evidence="5">The sequence shown here is derived from an EMBL/GenBank/DDBJ whole genome shotgun (WGS) entry which is preliminary data.</text>
</comment>
<evidence type="ECO:0000259" key="4">
    <source>
        <dbReference type="PROSITE" id="PS51998"/>
    </source>
</evidence>
<evidence type="ECO:0000313" key="5">
    <source>
        <dbReference type="EMBL" id="OAA34490.1"/>
    </source>
</evidence>
<dbReference type="AlphaFoldDB" id="A0A166W9N0"/>
<feature type="region of interest" description="Disordered" evidence="1">
    <location>
        <begin position="426"/>
        <end position="545"/>
    </location>
</feature>
<dbReference type="InterPro" id="IPR036885">
    <property type="entry name" value="SWIB_MDM2_dom_sf"/>
</dbReference>
<dbReference type="PANTHER" id="PTHR13844">
    <property type="entry name" value="SWI/SNF-RELATED MATRIX-ASSOCIATED ACTIN-DEPENDENT REGULATOR OF CHROMATIN SUBFAMILY D"/>
    <property type="match status" value="1"/>
</dbReference>
<dbReference type="EMBL" id="AZHC01000052">
    <property type="protein sequence ID" value="OAA34490.1"/>
    <property type="molecule type" value="Genomic_DNA"/>
</dbReference>
<dbReference type="SMART" id="SM00151">
    <property type="entry name" value="SWIB"/>
    <property type="match status" value="1"/>
</dbReference>
<dbReference type="SUPFAM" id="SSF109715">
    <property type="entry name" value="DEK C-terminal domain"/>
    <property type="match status" value="1"/>
</dbReference>
<evidence type="ECO:0000256" key="1">
    <source>
        <dbReference type="SAM" id="MobiDB-lite"/>
    </source>
</evidence>
<dbReference type="InterPro" id="IPR003121">
    <property type="entry name" value="SWIB_MDM2_domain"/>
</dbReference>
<gene>
    <name evidence="5" type="ORF">NOR_08435</name>
</gene>
<dbReference type="SUPFAM" id="SSF47592">
    <property type="entry name" value="SWIB/MDM2 domain"/>
    <property type="match status" value="1"/>
</dbReference>
<feature type="transmembrane region" description="Helical" evidence="2">
    <location>
        <begin position="12"/>
        <end position="37"/>
    </location>
</feature>
<name>A0A166W9N0_METRR</name>
<keyword evidence="2" id="KW-1133">Transmembrane helix</keyword>
<dbReference type="PROSITE" id="PS51998">
    <property type="entry name" value="DEK_C"/>
    <property type="match status" value="1"/>
</dbReference>
<dbReference type="Pfam" id="PF11927">
    <property type="entry name" value="HODM_asu-like"/>
    <property type="match status" value="1"/>
</dbReference>
<dbReference type="Pfam" id="PF08766">
    <property type="entry name" value="DEK_C"/>
    <property type="match status" value="1"/>
</dbReference>
<evidence type="ECO:0000256" key="2">
    <source>
        <dbReference type="SAM" id="Phobius"/>
    </source>
</evidence>
<keyword evidence="2" id="KW-0472">Membrane</keyword>
<dbReference type="InterPro" id="IPR021848">
    <property type="entry name" value="HODM_asu-like"/>
</dbReference>
<feature type="domain" description="DEK-C" evidence="4">
    <location>
        <begin position="367"/>
        <end position="423"/>
    </location>
</feature>
<evidence type="ECO:0000313" key="6">
    <source>
        <dbReference type="Proteomes" id="UP000243498"/>
    </source>
</evidence>
<dbReference type="OrthoDB" id="5043642at2759"/>